<name>A0ABS8U1G7_9SPHI</name>
<feature type="transmembrane region" description="Helical" evidence="1">
    <location>
        <begin position="67"/>
        <end position="85"/>
    </location>
</feature>
<dbReference type="PANTHER" id="PTHR36974:SF1">
    <property type="entry name" value="DOXX FAMILY MEMBRANE PROTEIN"/>
    <property type="match status" value="1"/>
</dbReference>
<evidence type="ECO:0000256" key="1">
    <source>
        <dbReference type="SAM" id="Phobius"/>
    </source>
</evidence>
<protein>
    <recommendedName>
        <fullName evidence="4">DoxX family membrane protein</fullName>
    </recommendedName>
</protein>
<evidence type="ECO:0000313" key="2">
    <source>
        <dbReference type="EMBL" id="MCD8739925.1"/>
    </source>
</evidence>
<sequence length="150" mass="17081">MKPLFILLAVFAISCIVYKITSADFNINLSGTIALSIMLLFTAGGHFAFTKGMVMMIPSFIPLRRELVYATGILEIVFAIALLIPSWRTPAAWLLIFFLILILPSNIYAAINKVDYQKATFNGNGLNYLWFRIPLQILFIWWTYFFAISK</sequence>
<keyword evidence="1" id="KW-0812">Transmembrane</keyword>
<organism evidence="2 3">
    <name type="scientific">Mucilaginibacter roseus</name>
    <dbReference type="NCBI Taxonomy" id="1528868"/>
    <lineage>
        <taxon>Bacteria</taxon>
        <taxon>Pseudomonadati</taxon>
        <taxon>Bacteroidota</taxon>
        <taxon>Sphingobacteriia</taxon>
        <taxon>Sphingobacteriales</taxon>
        <taxon>Sphingobacteriaceae</taxon>
        <taxon>Mucilaginibacter</taxon>
    </lineage>
</organism>
<reference evidence="2 3" key="1">
    <citation type="submission" date="2021-12" db="EMBL/GenBank/DDBJ databases">
        <title>Mucilaginibacter roseus genome.</title>
        <authorList>
            <person name="Ferreira J.R."/>
            <person name="Newman J.D."/>
        </authorList>
    </citation>
    <scope>NUCLEOTIDE SEQUENCE [LARGE SCALE GENOMIC DNA]</scope>
    <source>
        <strain evidence="2 3">LMG 28454</strain>
    </source>
</reference>
<evidence type="ECO:0008006" key="4">
    <source>
        <dbReference type="Google" id="ProtNLM"/>
    </source>
</evidence>
<accession>A0ABS8U1G7</accession>
<keyword evidence="3" id="KW-1185">Reference proteome</keyword>
<keyword evidence="1" id="KW-1133">Transmembrane helix</keyword>
<evidence type="ECO:0000313" key="3">
    <source>
        <dbReference type="Proteomes" id="UP001199919"/>
    </source>
</evidence>
<feature type="transmembrane region" description="Helical" evidence="1">
    <location>
        <begin position="91"/>
        <end position="109"/>
    </location>
</feature>
<dbReference type="PANTHER" id="PTHR36974">
    <property type="entry name" value="MEMBRANE PROTEIN-RELATED"/>
    <property type="match status" value="1"/>
</dbReference>
<feature type="transmembrane region" description="Helical" evidence="1">
    <location>
        <begin position="129"/>
        <end position="148"/>
    </location>
</feature>
<dbReference type="Proteomes" id="UP001199919">
    <property type="component" value="Unassembled WGS sequence"/>
</dbReference>
<dbReference type="RefSeq" id="WP_232176081.1">
    <property type="nucleotide sequence ID" value="NZ_JAJPWV010000002.1"/>
</dbReference>
<keyword evidence="1" id="KW-0472">Membrane</keyword>
<proteinExistence type="predicted"/>
<dbReference type="PROSITE" id="PS51257">
    <property type="entry name" value="PROKAR_LIPOPROTEIN"/>
    <property type="match status" value="1"/>
</dbReference>
<dbReference type="EMBL" id="JAJPWV010000002">
    <property type="protein sequence ID" value="MCD8739925.1"/>
    <property type="molecule type" value="Genomic_DNA"/>
</dbReference>
<gene>
    <name evidence="2" type="ORF">LT679_04875</name>
</gene>
<comment type="caution">
    <text evidence="2">The sequence shown here is derived from an EMBL/GenBank/DDBJ whole genome shotgun (WGS) entry which is preliminary data.</text>
</comment>
<feature type="transmembrane region" description="Helical" evidence="1">
    <location>
        <begin position="29"/>
        <end position="47"/>
    </location>
</feature>